<comment type="subcellular location">
    <subcellularLocation>
        <location evidence="1">Plastid</location>
        <location evidence="1">Chloroplast</location>
    </subcellularLocation>
</comment>
<evidence type="ECO:0000256" key="8">
    <source>
        <dbReference type="ARBA" id="ARBA00035379"/>
    </source>
</evidence>
<keyword evidence="4 9" id="KW-0150">Chloroplast</keyword>
<dbReference type="RefSeq" id="YP_009032708.1">
    <property type="nucleotide sequence ID" value="NC_024154.1"/>
</dbReference>
<proteinExistence type="inferred from homology"/>
<accession>A0A023HI02</accession>
<sequence length="101" mass="12039">MNRFTLKFIWLEKSIGVSLDQVMGSKTNPLTEYFFWPQQDSWEEMKLFLEKRSWISQAYSISLLNQITDVITFWQEKDSIKSNDTNVLMQRFPGCSFIVQE</sequence>
<evidence type="ECO:0000256" key="1">
    <source>
        <dbReference type="ARBA" id="ARBA00004229"/>
    </source>
</evidence>
<geneLocation type="chloroplast" evidence="9"/>
<dbReference type="AlphaFoldDB" id="A0A023HI02"/>
<keyword evidence="7" id="KW-0687">Ribonucleoprotein</keyword>
<evidence type="ECO:0000256" key="5">
    <source>
        <dbReference type="ARBA" id="ARBA00022640"/>
    </source>
</evidence>
<evidence type="ECO:0000256" key="6">
    <source>
        <dbReference type="ARBA" id="ARBA00022980"/>
    </source>
</evidence>
<dbReference type="PANTHER" id="PTHR35108:SF1">
    <property type="entry name" value="OS04G0461100 PROTEIN"/>
    <property type="match status" value="1"/>
</dbReference>
<dbReference type="Gene3D" id="3.30.390.140">
    <property type="match status" value="1"/>
</dbReference>
<dbReference type="GO" id="GO:1990904">
    <property type="term" value="C:ribonucleoprotein complex"/>
    <property type="evidence" value="ECO:0007669"/>
    <property type="project" value="UniProtKB-KW"/>
</dbReference>
<dbReference type="GO" id="GO:0009507">
    <property type="term" value="C:chloroplast"/>
    <property type="evidence" value="ECO:0007669"/>
    <property type="project" value="UniProtKB-SubCell"/>
</dbReference>
<name>A0A023HI02_9EUGL</name>
<dbReference type="PANTHER" id="PTHR35108">
    <property type="entry name" value="30S RIBOSOMAL PROTEIN 3, CHLOROPLASTIC"/>
    <property type="match status" value="1"/>
</dbReference>
<dbReference type="GO" id="GO:0003735">
    <property type="term" value="F:structural constituent of ribosome"/>
    <property type="evidence" value="ECO:0007669"/>
    <property type="project" value="InterPro"/>
</dbReference>
<evidence type="ECO:0000313" key="9">
    <source>
        <dbReference type="EMBL" id="AGL11974.1"/>
    </source>
</evidence>
<evidence type="ECO:0000256" key="2">
    <source>
        <dbReference type="ARBA" id="ARBA00008561"/>
    </source>
</evidence>
<dbReference type="InterPro" id="IPR006924">
    <property type="entry name" value="Ribosomal_cS23-like"/>
</dbReference>
<keyword evidence="6 9" id="KW-0689">Ribosomal protein</keyword>
<evidence type="ECO:0000256" key="3">
    <source>
        <dbReference type="ARBA" id="ARBA00011458"/>
    </source>
</evidence>
<gene>
    <name evidence="9" type="primary">ycf65</name>
</gene>
<dbReference type="GeneID" id="19522646"/>
<dbReference type="InterPro" id="IPR038447">
    <property type="entry name" value="PSRP-3/Ycf65_sf"/>
</dbReference>
<evidence type="ECO:0000256" key="7">
    <source>
        <dbReference type="ARBA" id="ARBA00023274"/>
    </source>
</evidence>
<organism evidence="9">
    <name type="scientific">Euglenaformis proxima</name>
    <dbReference type="NCBI Taxonomy" id="299110"/>
    <lineage>
        <taxon>Eukaryota</taxon>
        <taxon>Discoba</taxon>
        <taxon>Euglenozoa</taxon>
        <taxon>Euglenida</taxon>
        <taxon>Spirocuta</taxon>
        <taxon>Euglenophyceae</taxon>
        <taxon>Euglenales</taxon>
        <taxon>Euglenaceae</taxon>
        <taxon>Euglenaformis</taxon>
    </lineage>
</organism>
<comment type="similarity">
    <text evidence="2">Belongs to the chloroplast-specific ribosomal protein cS23 family.</text>
</comment>
<dbReference type="GO" id="GO:0006412">
    <property type="term" value="P:translation"/>
    <property type="evidence" value="ECO:0007669"/>
    <property type="project" value="InterPro"/>
</dbReference>
<keyword evidence="5 9" id="KW-0934">Plastid</keyword>
<dbReference type="Pfam" id="PF04839">
    <property type="entry name" value="PSRP-3_Ycf65"/>
    <property type="match status" value="1"/>
</dbReference>
<protein>
    <recommendedName>
        <fullName evidence="8">30S ribosomal protein 3, chloroplastic</fullName>
    </recommendedName>
</protein>
<dbReference type="GO" id="GO:0005840">
    <property type="term" value="C:ribosome"/>
    <property type="evidence" value="ECO:0007669"/>
    <property type="project" value="UniProtKB-KW"/>
</dbReference>
<evidence type="ECO:0000256" key="4">
    <source>
        <dbReference type="ARBA" id="ARBA00022528"/>
    </source>
</evidence>
<comment type="subunit">
    <text evidence="3">Part of the 30S ribosomal subunit.</text>
</comment>
<dbReference type="EMBL" id="KC684276">
    <property type="protein sequence ID" value="AGL11974.1"/>
    <property type="molecule type" value="Genomic_DNA"/>
</dbReference>
<reference evidence="9" key="1">
    <citation type="journal article" date="2014" name="Phycologia">
        <title>Characterization of Euglenaformis gen. nov. and the chloroplast genome of Euglenaformis [Euglena] proxima (Euglenophyta).</title>
        <authorList>
            <person name="Bennett M.S."/>
            <person name="Wiegert K.E."/>
            <person name="Triemer R.E."/>
        </authorList>
    </citation>
    <scope>NUCLEOTIDE SEQUENCE</scope>
    <source>
        <strain evidence="9">SAG 1224-11a</strain>
    </source>
</reference>